<evidence type="ECO:0000313" key="3">
    <source>
        <dbReference type="Proteomes" id="UP001302321"/>
    </source>
</evidence>
<dbReference type="AlphaFoldDB" id="A0AAN7AAY9"/>
<reference evidence="2" key="1">
    <citation type="journal article" date="2023" name="Mol. Phylogenet. Evol.">
        <title>Genome-scale phylogeny and comparative genomics of the fungal order Sordariales.</title>
        <authorList>
            <person name="Hensen N."/>
            <person name="Bonometti L."/>
            <person name="Westerberg I."/>
            <person name="Brannstrom I.O."/>
            <person name="Guillou S."/>
            <person name="Cros-Aarteil S."/>
            <person name="Calhoun S."/>
            <person name="Haridas S."/>
            <person name="Kuo A."/>
            <person name="Mondo S."/>
            <person name="Pangilinan J."/>
            <person name="Riley R."/>
            <person name="LaButti K."/>
            <person name="Andreopoulos B."/>
            <person name="Lipzen A."/>
            <person name="Chen C."/>
            <person name="Yan M."/>
            <person name="Daum C."/>
            <person name="Ng V."/>
            <person name="Clum A."/>
            <person name="Steindorff A."/>
            <person name="Ohm R.A."/>
            <person name="Martin F."/>
            <person name="Silar P."/>
            <person name="Natvig D.O."/>
            <person name="Lalanne C."/>
            <person name="Gautier V."/>
            <person name="Ament-Velasquez S.L."/>
            <person name="Kruys A."/>
            <person name="Hutchinson M.I."/>
            <person name="Powell A.J."/>
            <person name="Barry K."/>
            <person name="Miller A.N."/>
            <person name="Grigoriev I.V."/>
            <person name="Debuchy R."/>
            <person name="Gladieux P."/>
            <person name="Hiltunen Thoren M."/>
            <person name="Johannesson H."/>
        </authorList>
    </citation>
    <scope>NUCLEOTIDE SEQUENCE</scope>
    <source>
        <strain evidence="2">CBS 892.96</strain>
    </source>
</reference>
<dbReference type="EMBL" id="MU866097">
    <property type="protein sequence ID" value="KAK4180593.1"/>
    <property type="molecule type" value="Genomic_DNA"/>
</dbReference>
<evidence type="ECO:0000256" key="1">
    <source>
        <dbReference type="SAM" id="Phobius"/>
    </source>
</evidence>
<keyword evidence="1" id="KW-0472">Membrane</keyword>
<sequence>MLLLFSLHIHSSVCFIVPPRTLATRWSAWFWWAVSSGTYLLLLRGAIGAFRKRPIPDPMERPRPSRLLWCFHPRGSAFRNGCRWTIATKTSNLSLKGLHQSLNFRAIATDFSSLSLFLSRPSPSTLAVSTGSGGGPAPARQRYSTLNFDGTEPMVFQLFKNSNSK</sequence>
<comment type="caution">
    <text evidence="2">The sequence shown here is derived from an EMBL/GenBank/DDBJ whole genome shotgun (WGS) entry which is preliminary data.</text>
</comment>
<evidence type="ECO:0000313" key="2">
    <source>
        <dbReference type="EMBL" id="KAK4180593.1"/>
    </source>
</evidence>
<proteinExistence type="predicted"/>
<accession>A0AAN7AAY9</accession>
<feature type="transmembrane region" description="Helical" evidence="1">
    <location>
        <begin position="30"/>
        <end position="50"/>
    </location>
</feature>
<reference evidence="2" key="2">
    <citation type="submission" date="2023-05" db="EMBL/GenBank/DDBJ databases">
        <authorList>
            <consortium name="Lawrence Berkeley National Laboratory"/>
            <person name="Steindorff A."/>
            <person name="Hensen N."/>
            <person name="Bonometti L."/>
            <person name="Westerberg I."/>
            <person name="Brannstrom I.O."/>
            <person name="Guillou S."/>
            <person name="Cros-Aarteil S."/>
            <person name="Calhoun S."/>
            <person name="Haridas S."/>
            <person name="Kuo A."/>
            <person name="Mondo S."/>
            <person name="Pangilinan J."/>
            <person name="Riley R."/>
            <person name="Labutti K."/>
            <person name="Andreopoulos B."/>
            <person name="Lipzen A."/>
            <person name="Chen C."/>
            <person name="Yanf M."/>
            <person name="Daum C."/>
            <person name="Ng V."/>
            <person name="Clum A."/>
            <person name="Ohm R."/>
            <person name="Martin F."/>
            <person name="Silar P."/>
            <person name="Natvig D."/>
            <person name="Lalanne C."/>
            <person name="Gautier V."/>
            <person name="Ament-Velasquez S.L."/>
            <person name="Kruys A."/>
            <person name="Hutchinson M.I."/>
            <person name="Powell A.J."/>
            <person name="Barry K."/>
            <person name="Miller A.N."/>
            <person name="Grigoriev I.V."/>
            <person name="Debuchy R."/>
            <person name="Gladieux P."/>
            <person name="Thoren M.H."/>
            <person name="Johannesson H."/>
        </authorList>
    </citation>
    <scope>NUCLEOTIDE SEQUENCE</scope>
    <source>
        <strain evidence="2">CBS 892.96</strain>
    </source>
</reference>
<protein>
    <submittedName>
        <fullName evidence="2">Uncharacterized protein</fullName>
    </submittedName>
</protein>
<dbReference type="Proteomes" id="UP001302321">
    <property type="component" value="Unassembled WGS sequence"/>
</dbReference>
<organism evidence="2 3">
    <name type="scientific">Triangularia setosa</name>
    <dbReference type="NCBI Taxonomy" id="2587417"/>
    <lineage>
        <taxon>Eukaryota</taxon>
        <taxon>Fungi</taxon>
        <taxon>Dikarya</taxon>
        <taxon>Ascomycota</taxon>
        <taxon>Pezizomycotina</taxon>
        <taxon>Sordariomycetes</taxon>
        <taxon>Sordariomycetidae</taxon>
        <taxon>Sordariales</taxon>
        <taxon>Podosporaceae</taxon>
        <taxon>Triangularia</taxon>
    </lineage>
</organism>
<keyword evidence="1" id="KW-0812">Transmembrane</keyword>
<gene>
    <name evidence="2" type="ORF">QBC36DRAFT_23554</name>
</gene>
<name>A0AAN7AAY9_9PEZI</name>
<keyword evidence="1" id="KW-1133">Transmembrane helix</keyword>
<keyword evidence="3" id="KW-1185">Reference proteome</keyword>